<feature type="domain" description="Antitoxin Xre/MbcA/ParS-like toxin-binding" evidence="1">
    <location>
        <begin position="56"/>
        <end position="107"/>
    </location>
</feature>
<evidence type="ECO:0000313" key="3">
    <source>
        <dbReference type="Proteomes" id="UP000540929"/>
    </source>
</evidence>
<organism evidence="2 3">
    <name type="scientific">Paraburkholderia bryophila</name>
    <dbReference type="NCBI Taxonomy" id="420952"/>
    <lineage>
        <taxon>Bacteria</taxon>
        <taxon>Pseudomonadati</taxon>
        <taxon>Pseudomonadota</taxon>
        <taxon>Betaproteobacteria</taxon>
        <taxon>Burkholderiales</taxon>
        <taxon>Burkholderiaceae</taxon>
        <taxon>Paraburkholderia</taxon>
    </lineage>
</organism>
<reference evidence="2 3" key="1">
    <citation type="submission" date="2020-07" db="EMBL/GenBank/DDBJ databases">
        <title>Exploring microbial biodiversity for novel pathways involved in the catabolism of aromatic compounds derived from lignin.</title>
        <authorList>
            <person name="Elkins J."/>
        </authorList>
    </citation>
    <scope>NUCLEOTIDE SEQUENCE [LARGE SCALE GENOMIC DNA]</scope>
    <source>
        <strain evidence="2 3">H2C3C</strain>
    </source>
</reference>
<sequence>MSLFDHWNLSSEDQAVLLGLAPGNRPALARYRKGARIGTTRDQCDRVRHLLGIHRSLRLLFPRNREVAYGWMKMRNRAFGDMTPVEAIRKYGFVGLLMVRAYLDRVRRQ</sequence>
<evidence type="ECO:0000259" key="1">
    <source>
        <dbReference type="Pfam" id="PF09722"/>
    </source>
</evidence>
<proteinExistence type="predicted"/>
<dbReference type="EMBL" id="JACCAS010000002">
    <property type="protein sequence ID" value="NYH25993.1"/>
    <property type="molecule type" value="Genomic_DNA"/>
</dbReference>
<dbReference type="Proteomes" id="UP000540929">
    <property type="component" value="Unassembled WGS sequence"/>
</dbReference>
<accession>A0A7Y9WT36</accession>
<dbReference type="InterPro" id="IPR024467">
    <property type="entry name" value="Xre/MbcA/ParS-like_toxin-bd"/>
</dbReference>
<dbReference type="RefSeq" id="WP_218901319.1">
    <property type="nucleotide sequence ID" value="NZ_JACCAS010000002.1"/>
</dbReference>
<name>A0A7Y9WT36_9BURK</name>
<gene>
    <name evidence="2" type="ORF">GGD40_005564</name>
</gene>
<dbReference type="Pfam" id="PF09722">
    <property type="entry name" value="Xre_MbcA_ParS_C"/>
    <property type="match status" value="1"/>
</dbReference>
<evidence type="ECO:0000313" key="2">
    <source>
        <dbReference type="EMBL" id="NYH25993.1"/>
    </source>
</evidence>
<protein>
    <recommendedName>
        <fullName evidence="1">Antitoxin Xre/MbcA/ParS-like toxin-binding domain-containing protein</fullName>
    </recommendedName>
</protein>
<comment type="caution">
    <text evidence="2">The sequence shown here is derived from an EMBL/GenBank/DDBJ whole genome shotgun (WGS) entry which is preliminary data.</text>
</comment>
<dbReference type="AlphaFoldDB" id="A0A7Y9WT36"/>
<keyword evidence="3" id="KW-1185">Reference proteome</keyword>